<dbReference type="InterPro" id="IPR023401">
    <property type="entry name" value="ODC_N"/>
</dbReference>
<dbReference type="Gene3D" id="3.40.50.720">
    <property type="entry name" value="NAD(P)-binding Rossmann-like Domain"/>
    <property type="match status" value="1"/>
</dbReference>
<gene>
    <name evidence="1" type="ORF">S06H3_52833</name>
</gene>
<dbReference type="PANTHER" id="PTHR13812">
    <property type="entry name" value="KETIMINE REDUCTASE MU-CRYSTALLIN"/>
    <property type="match status" value="1"/>
</dbReference>
<reference evidence="1" key="1">
    <citation type="journal article" date="2014" name="Front. Microbiol.">
        <title>High frequency of phylogenetically diverse reductive dehalogenase-homologous genes in deep subseafloor sedimentary metagenomes.</title>
        <authorList>
            <person name="Kawai M."/>
            <person name="Futagami T."/>
            <person name="Toyoda A."/>
            <person name="Takaki Y."/>
            <person name="Nishi S."/>
            <person name="Hori S."/>
            <person name="Arai W."/>
            <person name="Tsubouchi T."/>
            <person name="Morono Y."/>
            <person name="Uchiyama I."/>
            <person name="Ito T."/>
            <person name="Fujiyama A."/>
            <person name="Inagaki F."/>
            <person name="Takami H."/>
        </authorList>
    </citation>
    <scope>NUCLEOTIDE SEQUENCE</scope>
    <source>
        <strain evidence="1">Expedition CK06-06</strain>
    </source>
</reference>
<organism evidence="1">
    <name type="scientific">marine sediment metagenome</name>
    <dbReference type="NCBI Taxonomy" id="412755"/>
    <lineage>
        <taxon>unclassified sequences</taxon>
        <taxon>metagenomes</taxon>
        <taxon>ecological metagenomes</taxon>
    </lineage>
</organism>
<evidence type="ECO:0000313" key="1">
    <source>
        <dbReference type="EMBL" id="GAI52320.1"/>
    </source>
</evidence>
<protein>
    <recommendedName>
        <fullName evidence="2">Ornithine cyclodeaminase family protein</fullName>
    </recommendedName>
</protein>
<evidence type="ECO:0008006" key="2">
    <source>
        <dbReference type="Google" id="ProtNLM"/>
    </source>
</evidence>
<dbReference type="InterPro" id="IPR036291">
    <property type="entry name" value="NAD(P)-bd_dom_sf"/>
</dbReference>
<dbReference type="AlphaFoldDB" id="X1QMU6"/>
<comment type="caution">
    <text evidence="1">The sequence shown here is derived from an EMBL/GenBank/DDBJ whole genome shotgun (WGS) entry which is preliminary data.</text>
</comment>
<name>X1QMU6_9ZZZZ</name>
<dbReference type="SUPFAM" id="SSF51735">
    <property type="entry name" value="NAD(P)-binding Rossmann-fold domains"/>
    <property type="match status" value="1"/>
</dbReference>
<dbReference type="GO" id="GO:0005737">
    <property type="term" value="C:cytoplasm"/>
    <property type="evidence" value="ECO:0007669"/>
    <property type="project" value="TreeGrafter"/>
</dbReference>
<sequence>VDDIEQASHSGEINVKLSEGIIKVEDIYGTLGEVVANIKKGRENEEDITVFDSTGLAIQDIICAKVIYDKAKLKEIDRQYQE</sequence>
<dbReference type="Pfam" id="PF02423">
    <property type="entry name" value="OCD_Mu_crystall"/>
    <property type="match status" value="1"/>
</dbReference>
<dbReference type="EMBL" id="BARV01033636">
    <property type="protein sequence ID" value="GAI52320.1"/>
    <property type="molecule type" value="Genomic_DNA"/>
</dbReference>
<dbReference type="Gene3D" id="3.30.1780.10">
    <property type="entry name" value="ornithine cyclodeaminase, domain 1"/>
    <property type="match status" value="1"/>
</dbReference>
<feature type="non-terminal residue" evidence="1">
    <location>
        <position position="1"/>
    </location>
</feature>
<dbReference type="PANTHER" id="PTHR13812:SF19">
    <property type="entry name" value="KETIMINE REDUCTASE MU-CRYSTALLIN"/>
    <property type="match status" value="1"/>
</dbReference>
<dbReference type="InterPro" id="IPR003462">
    <property type="entry name" value="ODC_Mu_crystall"/>
</dbReference>
<accession>X1QMU6</accession>
<proteinExistence type="predicted"/>